<evidence type="ECO:0000313" key="5">
    <source>
        <dbReference type="EMBL" id="KAJ4259735.1"/>
    </source>
</evidence>
<organism evidence="5 6">
    <name type="scientific">Fusarium torreyae</name>
    <dbReference type="NCBI Taxonomy" id="1237075"/>
    <lineage>
        <taxon>Eukaryota</taxon>
        <taxon>Fungi</taxon>
        <taxon>Dikarya</taxon>
        <taxon>Ascomycota</taxon>
        <taxon>Pezizomycotina</taxon>
        <taxon>Sordariomycetes</taxon>
        <taxon>Hypocreomycetidae</taxon>
        <taxon>Hypocreales</taxon>
        <taxon>Nectriaceae</taxon>
        <taxon>Fusarium</taxon>
    </lineage>
</organism>
<keyword evidence="1" id="KW-0677">Repeat</keyword>
<dbReference type="SUPFAM" id="SSF48403">
    <property type="entry name" value="Ankyrin repeat"/>
    <property type="match status" value="2"/>
</dbReference>
<dbReference type="OrthoDB" id="20872at2759"/>
<dbReference type="AlphaFoldDB" id="A0A9W8RYZ9"/>
<feature type="region of interest" description="Disordered" evidence="4">
    <location>
        <begin position="173"/>
        <end position="224"/>
    </location>
</feature>
<accession>A0A9W8RYZ9</accession>
<evidence type="ECO:0000256" key="3">
    <source>
        <dbReference type="PROSITE-ProRule" id="PRU00023"/>
    </source>
</evidence>
<evidence type="ECO:0008006" key="7">
    <source>
        <dbReference type="Google" id="ProtNLM"/>
    </source>
</evidence>
<protein>
    <recommendedName>
        <fullName evidence="7">Ankyrin repeat protein</fullName>
    </recommendedName>
</protein>
<dbReference type="InterPro" id="IPR036770">
    <property type="entry name" value="Ankyrin_rpt-contain_sf"/>
</dbReference>
<evidence type="ECO:0000256" key="4">
    <source>
        <dbReference type="SAM" id="MobiDB-lite"/>
    </source>
</evidence>
<comment type="caution">
    <text evidence="5">The sequence shown here is derived from an EMBL/GenBank/DDBJ whole genome shotgun (WGS) entry which is preliminary data.</text>
</comment>
<proteinExistence type="predicted"/>
<dbReference type="SMART" id="SM00248">
    <property type="entry name" value="ANK"/>
    <property type="match status" value="11"/>
</dbReference>
<feature type="repeat" description="ANK" evidence="3">
    <location>
        <begin position="307"/>
        <end position="339"/>
    </location>
</feature>
<dbReference type="InterPro" id="IPR002110">
    <property type="entry name" value="Ankyrin_rpt"/>
</dbReference>
<dbReference type="Proteomes" id="UP001152049">
    <property type="component" value="Unassembled WGS sequence"/>
</dbReference>
<keyword evidence="6" id="KW-1185">Reference proteome</keyword>
<sequence length="674" mass="72516">MDGSSVTSLTTLCTSISTRAVSSLAETRKLVEGLDKADKHVLQFNFVSTALDQLRTHASQLEEALNAAAVISQRLRDALAQSMTSCEKVMAASHKQLTGLQPGTLGASDTSFLMTHSGFLIATGQLFVFFINVLKLGDMAQQEEKLGSPAGKQIIEHAETATRLIATSGNIQLDEDTANGSSPTKPVNEQVPVTNTADAPPTYLTSTNASTAPLNPVNGRERSKGSSFFRTISAAFRAKPDPFVSALCQAVKQGHERQVSDLISQGANINGRNENGNTPFKCAMKSDQAGAARLLLSAGAKASTSTLGLPPLFQAVFKGSFNVAKVLIEFGESVNSKAKSGMPHIFYPITEGKVAAVEFLISNGAEVNVKTLTGQFVIVVAVERDNVEMVRLLLDHGADVNATDITGCPLITVAYYKRSINMITLLLERGANPDARSRGGGTILYWAITNKDFEIAKQLLRNSADPAITDPHAQPILYLLIRHGLLKPDETVEMIRLLLDNGTDPDTIDVAFGSPVICHAVEMPNSRIVEELLCHGANTKVRMFTAQTLLTYSIDVNNREHVKVLLDYGAGINEVDGWNRTPLSIALSRVDYNLTKMLVEHGADPTARENQDSINFIKALKRNDFLELLGLAEGGQSSAARQERNIPRAPAPDAEMPADPEAPPPSYEVAAGKF</sequence>
<evidence type="ECO:0000313" key="6">
    <source>
        <dbReference type="Proteomes" id="UP001152049"/>
    </source>
</evidence>
<dbReference type="PANTHER" id="PTHR24198:SF165">
    <property type="entry name" value="ANKYRIN REPEAT-CONTAINING PROTEIN-RELATED"/>
    <property type="match status" value="1"/>
</dbReference>
<feature type="repeat" description="ANK" evidence="3">
    <location>
        <begin position="439"/>
        <end position="471"/>
    </location>
</feature>
<name>A0A9W8RYZ9_9HYPO</name>
<dbReference type="Gene3D" id="1.25.40.20">
    <property type="entry name" value="Ankyrin repeat-containing domain"/>
    <property type="match status" value="2"/>
</dbReference>
<feature type="compositionally biased region" description="Low complexity" evidence="4">
    <location>
        <begin position="647"/>
        <end position="659"/>
    </location>
</feature>
<dbReference type="Pfam" id="PF00023">
    <property type="entry name" value="Ank"/>
    <property type="match status" value="1"/>
</dbReference>
<dbReference type="EMBL" id="JAOQAZ010000014">
    <property type="protein sequence ID" value="KAJ4259735.1"/>
    <property type="molecule type" value="Genomic_DNA"/>
</dbReference>
<feature type="repeat" description="ANK" evidence="3">
    <location>
        <begin position="373"/>
        <end position="405"/>
    </location>
</feature>
<dbReference type="PROSITE" id="PS50890">
    <property type="entry name" value="PUA"/>
    <property type="match status" value="1"/>
</dbReference>
<feature type="region of interest" description="Disordered" evidence="4">
    <location>
        <begin position="635"/>
        <end position="674"/>
    </location>
</feature>
<gene>
    <name evidence="5" type="ORF">NW762_007666</name>
</gene>
<evidence type="ECO:0000256" key="2">
    <source>
        <dbReference type="ARBA" id="ARBA00023043"/>
    </source>
</evidence>
<reference evidence="5" key="1">
    <citation type="submission" date="2022-09" db="EMBL/GenBank/DDBJ databases">
        <title>Fusarium specimens isolated from Avocado Roots.</title>
        <authorList>
            <person name="Stajich J."/>
            <person name="Roper C."/>
            <person name="Heimlech-Rivalta G."/>
        </authorList>
    </citation>
    <scope>NUCLEOTIDE SEQUENCE</scope>
    <source>
        <strain evidence="5">CF00136</strain>
    </source>
</reference>
<evidence type="ECO:0000256" key="1">
    <source>
        <dbReference type="ARBA" id="ARBA00022737"/>
    </source>
</evidence>
<dbReference type="PANTHER" id="PTHR24198">
    <property type="entry name" value="ANKYRIN REPEAT AND PROTEIN KINASE DOMAIN-CONTAINING PROTEIN"/>
    <property type="match status" value="1"/>
</dbReference>
<dbReference type="Pfam" id="PF12796">
    <property type="entry name" value="Ank_2"/>
    <property type="match status" value="3"/>
</dbReference>
<keyword evidence="2 3" id="KW-0040">ANK repeat</keyword>
<feature type="repeat" description="ANK" evidence="3">
    <location>
        <begin position="578"/>
        <end position="610"/>
    </location>
</feature>
<feature type="compositionally biased region" description="Polar residues" evidence="4">
    <location>
        <begin position="178"/>
        <end position="213"/>
    </location>
</feature>
<dbReference type="PROSITE" id="PS50297">
    <property type="entry name" value="ANK_REP_REGION"/>
    <property type="match status" value="2"/>
</dbReference>
<dbReference type="PROSITE" id="PS50088">
    <property type="entry name" value="ANK_REPEAT"/>
    <property type="match status" value="4"/>
</dbReference>